<keyword evidence="4 6" id="KW-0456">Lyase</keyword>
<name>A0A645HPI4_9ZZZZ</name>
<comment type="caution">
    <text evidence="6">The sequence shown here is derived from an EMBL/GenBank/DDBJ whole genome shotgun (WGS) entry which is preliminary data.</text>
</comment>
<dbReference type="SUPFAM" id="SSF51735">
    <property type="entry name" value="NAD(P)-binding Rossmann-fold domains"/>
    <property type="match status" value="1"/>
</dbReference>
<evidence type="ECO:0000259" key="5">
    <source>
        <dbReference type="Pfam" id="PF16363"/>
    </source>
</evidence>
<dbReference type="Pfam" id="PF16363">
    <property type="entry name" value="GDP_Man_Dehyd"/>
    <property type="match status" value="1"/>
</dbReference>
<accession>A0A645HPI4</accession>
<gene>
    <name evidence="6" type="primary">gmd_21</name>
    <name evidence="6" type="ORF">SDC9_188511</name>
</gene>
<dbReference type="InterPro" id="IPR006368">
    <property type="entry name" value="GDP_Man_deHydtase"/>
</dbReference>
<dbReference type="PANTHER" id="PTHR43715:SF1">
    <property type="entry name" value="GDP-MANNOSE 4,6 DEHYDRATASE"/>
    <property type="match status" value="1"/>
</dbReference>
<comment type="similarity">
    <text evidence="2">Belongs to the NAD(P)-dependent epimerase/dehydratase family. GDP-mannose 4,6-dehydratase subfamily.</text>
</comment>
<dbReference type="EMBL" id="VSSQ01097735">
    <property type="protein sequence ID" value="MPN40971.1"/>
    <property type="molecule type" value="Genomic_DNA"/>
</dbReference>
<evidence type="ECO:0000256" key="4">
    <source>
        <dbReference type="ARBA" id="ARBA00023239"/>
    </source>
</evidence>
<sequence length="118" mass="13819">MWRILQHKEPDDFVIATGKQYSVRDFCTLAFRNVGIELRWEGEGVEEKGIDVAFGRILVEVSSKLFRPTDVVNLLGDPSRARKILGWNPEKTSFEELVKIMVDYDYNYWKRIKDANHL</sequence>
<dbReference type="GO" id="GO:0008446">
    <property type="term" value="F:GDP-mannose 4,6-dehydratase activity"/>
    <property type="evidence" value="ECO:0007669"/>
    <property type="project" value="UniProtKB-EC"/>
</dbReference>
<feature type="domain" description="NAD(P)-binding" evidence="5">
    <location>
        <begin position="1"/>
        <end position="101"/>
    </location>
</feature>
<dbReference type="PANTHER" id="PTHR43715">
    <property type="entry name" value="GDP-MANNOSE 4,6-DEHYDRATASE"/>
    <property type="match status" value="1"/>
</dbReference>
<proteinExistence type="inferred from homology"/>
<dbReference type="GO" id="GO:0042351">
    <property type="term" value="P:'de novo' GDP-L-fucose biosynthetic process"/>
    <property type="evidence" value="ECO:0007669"/>
    <property type="project" value="TreeGrafter"/>
</dbReference>
<dbReference type="InterPro" id="IPR036291">
    <property type="entry name" value="NAD(P)-bd_dom_sf"/>
</dbReference>
<dbReference type="InterPro" id="IPR016040">
    <property type="entry name" value="NAD(P)-bd_dom"/>
</dbReference>
<reference evidence="6" key="1">
    <citation type="submission" date="2019-08" db="EMBL/GenBank/DDBJ databases">
        <authorList>
            <person name="Kucharzyk K."/>
            <person name="Murdoch R.W."/>
            <person name="Higgins S."/>
            <person name="Loffler F."/>
        </authorList>
    </citation>
    <scope>NUCLEOTIDE SEQUENCE</scope>
</reference>
<comment type="cofactor">
    <cofactor evidence="1">
        <name>NADP(+)</name>
        <dbReference type="ChEBI" id="CHEBI:58349"/>
    </cofactor>
</comment>
<evidence type="ECO:0000313" key="6">
    <source>
        <dbReference type="EMBL" id="MPN40971.1"/>
    </source>
</evidence>
<protein>
    <recommendedName>
        <fullName evidence="3">GDP-mannose 4,6-dehydratase</fullName>
        <ecNumber evidence="3">4.2.1.47</ecNumber>
    </recommendedName>
</protein>
<dbReference type="Gene3D" id="3.40.50.720">
    <property type="entry name" value="NAD(P)-binding Rossmann-like Domain"/>
    <property type="match status" value="1"/>
</dbReference>
<evidence type="ECO:0000256" key="3">
    <source>
        <dbReference type="ARBA" id="ARBA00011989"/>
    </source>
</evidence>
<evidence type="ECO:0000256" key="2">
    <source>
        <dbReference type="ARBA" id="ARBA00009263"/>
    </source>
</evidence>
<dbReference type="Gene3D" id="3.90.25.10">
    <property type="entry name" value="UDP-galactose 4-epimerase, domain 1"/>
    <property type="match status" value="1"/>
</dbReference>
<dbReference type="AlphaFoldDB" id="A0A645HPI4"/>
<organism evidence="6">
    <name type="scientific">bioreactor metagenome</name>
    <dbReference type="NCBI Taxonomy" id="1076179"/>
    <lineage>
        <taxon>unclassified sequences</taxon>
        <taxon>metagenomes</taxon>
        <taxon>ecological metagenomes</taxon>
    </lineage>
</organism>
<evidence type="ECO:0000256" key="1">
    <source>
        <dbReference type="ARBA" id="ARBA00001937"/>
    </source>
</evidence>
<dbReference type="EC" id="4.2.1.47" evidence="3"/>